<evidence type="ECO:0000256" key="1">
    <source>
        <dbReference type="ARBA" id="ARBA00005234"/>
    </source>
</evidence>
<dbReference type="InterPro" id="IPR038765">
    <property type="entry name" value="Papain-like_cys_pep_sf"/>
</dbReference>
<name>A0A1E3B3U5_ASPCR</name>
<feature type="compositionally biased region" description="Polar residues" evidence="5">
    <location>
        <begin position="104"/>
        <end position="116"/>
    </location>
</feature>
<keyword evidence="8" id="KW-1185">Reference proteome</keyword>
<evidence type="ECO:0000256" key="5">
    <source>
        <dbReference type="SAM" id="MobiDB-lite"/>
    </source>
</evidence>
<feature type="compositionally biased region" description="Pro residues" evidence="5">
    <location>
        <begin position="385"/>
        <end position="397"/>
    </location>
</feature>
<dbReference type="GO" id="GO:0016929">
    <property type="term" value="F:deSUMOylase activity"/>
    <property type="evidence" value="ECO:0007669"/>
    <property type="project" value="TreeGrafter"/>
</dbReference>
<feature type="compositionally biased region" description="Polar residues" evidence="5">
    <location>
        <begin position="470"/>
        <end position="485"/>
    </location>
</feature>
<feature type="domain" description="Ubiquitin-like protease family profile" evidence="6">
    <location>
        <begin position="895"/>
        <end position="1065"/>
    </location>
</feature>
<dbReference type="InterPro" id="IPR003653">
    <property type="entry name" value="Peptidase_C48_C"/>
</dbReference>
<feature type="region of interest" description="Disordered" evidence="5">
    <location>
        <begin position="1"/>
        <end position="116"/>
    </location>
</feature>
<keyword evidence="4" id="KW-0788">Thiol protease</keyword>
<evidence type="ECO:0000256" key="4">
    <source>
        <dbReference type="ARBA" id="ARBA00022807"/>
    </source>
</evidence>
<dbReference type="Pfam" id="PF02902">
    <property type="entry name" value="Peptidase_C48"/>
    <property type="match status" value="1"/>
</dbReference>
<keyword evidence="2" id="KW-0645">Protease</keyword>
<dbReference type="VEuPathDB" id="FungiDB:SI65_08879"/>
<dbReference type="STRING" id="573508.A0A1E3B3U5"/>
<comment type="caution">
    <text evidence="7">The sequence shown here is derived from an EMBL/GenBank/DDBJ whole genome shotgun (WGS) entry which is preliminary data.</text>
</comment>
<feature type="compositionally biased region" description="Polar residues" evidence="5">
    <location>
        <begin position="647"/>
        <end position="656"/>
    </location>
</feature>
<dbReference type="PANTHER" id="PTHR12606:SF141">
    <property type="entry name" value="GH15225P-RELATED"/>
    <property type="match status" value="1"/>
</dbReference>
<protein>
    <recommendedName>
        <fullName evidence="6">Ubiquitin-like protease family profile domain-containing protein</fullName>
    </recommendedName>
</protein>
<feature type="compositionally biased region" description="Polar residues" evidence="5">
    <location>
        <begin position="75"/>
        <end position="97"/>
    </location>
</feature>
<dbReference type="Proteomes" id="UP000094569">
    <property type="component" value="Unassembled WGS sequence"/>
</dbReference>
<feature type="compositionally biased region" description="Polar residues" evidence="5">
    <location>
        <begin position="302"/>
        <end position="355"/>
    </location>
</feature>
<feature type="region of interest" description="Disordered" evidence="5">
    <location>
        <begin position="782"/>
        <end position="808"/>
    </location>
</feature>
<dbReference type="FunFam" id="3.40.395.10:FF:000014">
    <property type="entry name" value="Ulp1 protease family protein"/>
    <property type="match status" value="1"/>
</dbReference>
<gene>
    <name evidence="7" type="ORF">SI65_08879</name>
</gene>
<feature type="compositionally biased region" description="Polar residues" evidence="5">
    <location>
        <begin position="259"/>
        <end position="268"/>
    </location>
</feature>
<feature type="region of interest" description="Disordered" evidence="5">
    <location>
        <begin position="535"/>
        <end position="571"/>
    </location>
</feature>
<feature type="compositionally biased region" description="Polar residues" evidence="5">
    <location>
        <begin position="165"/>
        <end position="185"/>
    </location>
</feature>
<dbReference type="GO" id="GO:0006508">
    <property type="term" value="P:proteolysis"/>
    <property type="evidence" value="ECO:0007669"/>
    <property type="project" value="UniProtKB-KW"/>
</dbReference>
<evidence type="ECO:0000256" key="2">
    <source>
        <dbReference type="ARBA" id="ARBA00022670"/>
    </source>
</evidence>
<organism evidence="7 8">
    <name type="scientific">Aspergillus cristatus</name>
    <name type="common">Chinese Fuzhuan brick tea-fermentation fungus</name>
    <name type="synonym">Eurotium cristatum</name>
    <dbReference type="NCBI Taxonomy" id="573508"/>
    <lineage>
        <taxon>Eukaryota</taxon>
        <taxon>Fungi</taxon>
        <taxon>Dikarya</taxon>
        <taxon>Ascomycota</taxon>
        <taxon>Pezizomycotina</taxon>
        <taxon>Eurotiomycetes</taxon>
        <taxon>Eurotiomycetidae</taxon>
        <taxon>Eurotiales</taxon>
        <taxon>Aspergillaceae</taxon>
        <taxon>Aspergillus</taxon>
        <taxon>Aspergillus subgen. Aspergillus</taxon>
    </lineage>
</organism>
<feature type="region of interest" description="Disordered" evidence="5">
    <location>
        <begin position="381"/>
        <end position="492"/>
    </location>
</feature>
<accession>A0A1E3B3U5</accession>
<evidence type="ECO:0000256" key="3">
    <source>
        <dbReference type="ARBA" id="ARBA00022801"/>
    </source>
</evidence>
<evidence type="ECO:0000313" key="8">
    <source>
        <dbReference type="Proteomes" id="UP000094569"/>
    </source>
</evidence>
<reference evidence="7 8" key="1">
    <citation type="journal article" date="2016" name="BMC Genomics">
        <title>Comparative genomic and transcriptomic analyses of the Fuzhuan brick tea-fermentation fungus Aspergillus cristatus.</title>
        <authorList>
            <person name="Ge Y."/>
            <person name="Wang Y."/>
            <person name="Liu Y."/>
            <person name="Tan Y."/>
            <person name="Ren X."/>
            <person name="Zhang X."/>
            <person name="Hyde K.D."/>
            <person name="Liu Y."/>
            <person name="Liu Z."/>
        </authorList>
    </citation>
    <scope>NUCLEOTIDE SEQUENCE [LARGE SCALE GENOMIC DNA]</scope>
    <source>
        <strain evidence="7 8">GZAAS20.1005</strain>
    </source>
</reference>
<feature type="region of interest" description="Disordered" evidence="5">
    <location>
        <begin position="165"/>
        <end position="362"/>
    </location>
</feature>
<sequence length="1110" mass="122237">MAGVVANQQPEMEDEVMNDIALLSPDAPRLDSAMVSSPGDPMDISPMPATNHQRQPAFEQQSSQNGSQRVEKTSNKTFNSLPQPSFTNDHPVLSSTAGYVKPDGNNNKPSSGLQNRRTIFQPNRFSPKNRASVKQGHLKRLPLAVQAKLGTPYKPALVGMNRNFRTLPSSSNPQPDIQSNDNHFTVNGYPSLDLNHVHDRPTLDPPVNRQLFKTTAPIPAPTNSATGPTSDETTAKHTSEKTTTSAGPDDEAGCEDPHGTTSGFSLQRTPLVKGQLNHIDTNRPATYVSPKYRKLSQRDSDSATTSPAHNSQQTASAQDNSHSNLSKQPTLAPITSSNLISPSKPNISINKTPSMGRTDDSKHTEAWNDMLELQDALRNQGIAPENPPHQDPINEPPKPCHHRMPGSWPEDSLDFPEPTRDGPHLFIQDPNLSGDHGSLIPSTLVTSPEIHKTQEPVNSTLSPKSHAPAASSQDAAVIQAQSSEAGQDGQPKDDISYASFSWSDQLWGATQSVFATALALADTFKRRAIALFEEPRPTSRRASHTATSSSPTRANLRMLPEEQRRRLKSNQWRIDRGYPTVQDYPFPELSLDAPQFLATTDALPEGEAPPKPVIPDAKKSISSDGPSRKHGAPVTDRERRSVKSGISKRSTFQALSPNMKRRMHIRPGKRNIARTRLDRSLVHAAQSGKWALDDLPTKPKGRVAPVQDRKRLAHLEAVNIQKERSLTPLLRRPELATTEAARQKRAAPKKVRFVLQSAPPDDDPALVGHHLHPGLMKTLIEEEKENEPPKHVEEEPEAPDPGLSSWLQSEFPFGRPVSAVRLFAPGAKLPQGRSESIYAAEWRKIQEEEKAKQVPARIRPEGPAVRPLPPKWEARLAEAKASPDNRQIATTLSGDPLTKRDLATCYTPMRWLNDEVINAYLAVLIDYLRRANGNAGRHDKPKFHAFNTFFFSNLRDKGYSSVSRWAKRAKIGGEALLEVDTVYIPVHNSAHWTLMVVKPTERSIEYFDSLGSASPRHVAIVKDWLRGELSARFVEEEWSVVPTVSPQQDNGSDCGVFLLSTAKAVAVGIEPQSYGARDIPLLRRKIVAELMAGGLDGDFKPEGETGEVLM</sequence>
<feature type="region of interest" description="Disordered" evidence="5">
    <location>
        <begin position="602"/>
        <end position="658"/>
    </location>
</feature>
<dbReference type="PROSITE" id="PS50600">
    <property type="entry name" value="ULP_PROTEASE"/>
    <property type="match status" value="1"/>
</dbReference>
<feature type="compositionally biased region" description="Polar residues" evidence="5">
    <location>
        <begin position="1"/>
        <end position="10"/>
    </location>
</feature>
<dbReference type="Gene3D" id="3.40.395.10">
    <property type="entry name" value="Adenoviral Proteinase, Chain A"/>
    <property type="match status" value="1"/>
</dbReference>
<feature type="compositionally biased region" description="Polar residues" evidence="5">
    <location>
        <begin position="48"/>
        <end position="68"/>
    </location>
</feature>
<dbReference type="AlphaFoldDB" id="A0A1E3B3U5"/>
<dbReference type="PANTHER" id="PTHR12606">
    <property type="entry name" value="SENTRIN/SUMO-SPECIFIC PROTEASE"/>
    <property type="match status" value="1"/>
</dbReference>
<proteinExistence type="inferred from homology"/>
<evidence type="ECO:0000259" key="6">
    <source>
        <dbReference type="PROSITE" id="PS50600"/>
    </source>
</evidence>
<keyword evidence="3" id="KW-0378">Hydrolase</keyword>
<dbReference type="SUPFAM" id="SSF54001">
    <property type="entry name" value="Cysteine proteinases"/>
    <property type="match status" value="1"/>
</dbReference>
<comment type="similarity">
    <text evidence="1">Belongs to the peptidase C48 family.</text>
</comment>
<feature type="compositionally biased region" description="Low complexity" evidence="5">
    <location>
        <begin position="544"/>
        <end position="554"/>
    </location>
</feature>
<dbReference type="EMBL" id="JXNT01000015">
    <property type="protein sequence ID" value="ODM15645.1"/>
    <property type="molecule type" value="Genomic_DNA"/>
</dbReference>
<dbReference type="GO" id="GO:0005634">
    <property type="term" value="C:nucleus"/>
    <property type="evidence" value="ECO:0007669"/>
    <property type="project" value="TreeGrafter"/>
</dbReference>
<dbReference type="GO" id="GO:0016926">
    <property type="term" value="P:protein desumoylation"/>
    <property type="evidence" value="ECO:0007669"/>
    <property type="project" value="TreeGrafter"/>
</dbReference>
<feature type="compositionally biased region" description="Polar residues" evidence="5">
    <location>
        <begin position="221"/>
        <end position="231"/>
    </location>
</feature>
<dbReference type="OrthoDB" id="1939479at2759"/>
<evidence type="ECO:0000313" key="7">
    <source>
        <dbReference type="EMBL" id="ODM15645.1"/>
    </source>
</evidence>